<reference evidence="2" key="1">
    <citation type="submission" date="2022-07" db="EMBL/GenBank/DDBJ databases">
        <title>Genome Sequence of Physisporinus lineatus.</title>
        <authorList>
            <person name="Buettner E."/>
        </authorList>
    </citation>
    <scope>NUCLEOTIDE SEQUENCE</scope>
    <source>
        <strain evidence="2">VT162</strain>
    </source>
</reference>
<evidence type="ECO:0000259" key="1">
    <source>
        <dbReference type="Pfam" id="PF12937"/>
    </source>
</evidence>
<dbReference type="Pfam" id="PF12937">
    <property type="entry name" value="F-box-like"/>
    <property type="match status" value="1"/>
</dbReference>
<name>A0AAD5V698_9APHY</name>
<dbReference type="Gene3D" id="1.20.1280.50">
    <property type="match status" value="1"/>
</dbReference>
<dbReference type="SUPFAM" id="SSF81383">
    <property type="entry name" value="F-box domain"/>
    <property type="match status" value="1"/>
</dbReference>
<dbReference type="InterPro" id="IPR032675">
    <property type="entry name" value="LRR_dom_sf"/>
</dbReference>
<feature type="domain" description="F-box" evidence="1">
    <location>
        <begin position="58"/>
        <end position="95"/>
    </location>
</feature>
<dbReference type="InterPro" id="IPR036047">
    <property type="entry name" value="F-box-like_dom_sf"/>
</dbReference>
<dbReference type="EMBL" id="JANAWD010000142">
    <property type="protein sequence ID" value="KAJ3485765.1"/>
    <property type="molecule type" value="Genomic_DNA"/>
</dbReference>
<sequence length="401" mass="45215">MQSLLRLLANCHGRRQREPNIGHPERSPKFTVNPQPDSSLLTTHLTDCHNPPSHVTVSLPPELLIVVASYLRNNFVAKGLLTFSLVCRDWRDIARPFIFDSLTVKNVAQEVELSEFLLAHPVQAKWVLSLTYSGPWQAYRTYRAEQLDAWEAWFGDRPKLYGLLPNLVALTFCHFRTSTKTSKASFLQEIGRGFSSVRKLAVENCTGHPDDFTAIISNFDKLDTLTLSRITPFNMDRNPATSCDLSRLTTLNIEFPGVGIGSIISRFNSLQSVRNLQLGWEFLHSPWNSTTEDYLNILSQENVRIDSLTLCFVPRTLAWKSNVDVQTIAKFSRAFELPSFRATHTLTFVSVPIRAISTMLTILAARDSNIRRVGIALSDKDQLLLEADTLAEEVPRPGNNC</sequence>
<comment type="caution">
    <text evidence="2">The sequence shown here is derived from an EMBL/GenBank/DDBJ whole genome shotgun (WGS) entry which is preliminary data.</text>
</comment>
<dbReference type="AlphaFoldDB" id="A0AAD5V698"/>
<evidence type="ECO:0000313" key="2">
    <source>
        <dbReference type="EMBL" id="KAJ3485765.1"/>
    </source>
</evidence>
<proteinExistence type="predicted"/>
<gene>
    <name evidence="2" type="ORF">NLI96_g4717</name>
</gene>
<accession>A0AAD5V698</accession>
<evidence type="ECO:0000313" key="3">
    <source>
        <dbReference type="Proteomes" id="UP001212997"/>
    </source>
</evidence>
<dbReference type="CDD" id="cd09917">
    <property type="entry name" value="F-box_SF"/>
    <property type="match status" value="1"/>
</dbReference>
<dbReference type="SUPFAM" id="SSF52047">
    <property type="entry name" value="RNI-like"/>
    <property type="match status" value="1"/>
</dbReference>
<protein>
    <recommendedName>
        <fullName evidence="1">F-box domain-containing protein</fullName>
    </recommendedName>
</protein>
<organism evidence="2 3">
    <name type="scientific">Meripilus lineatus</name>
    <dbReference type="NCBI Taxonomy" id="2056292"/>
    <lineage>
        <taxon>Eukaryota</taxon>
        <taxon>Fungi</taxon>
        <taxon>Dikarya</taxon>
        <taxon>Basidiomycota</taxon>
        <taxon>Agaricomycotina</taxon>
        <taxon>Agaricomycetes</taxon>
        <taxon>Polyporales</taxon>
        <taxon>Meripilaceae</taxon>
        <taxon>Meripilus</taxon>
    </lineage>
</organism>
<dbReference type="Proteomes" id="UP001212997">
    <property type="component" value="Unassembled WGS sequence"/>
</dbReference>
<dbReference type="InterPro" id="IPR001810">
    <property type="entry name" value="F-box_dom"/>
</dbReference>
<dbReference type="Gene3D" id="3.80.10.10">
    <property type="entry name" value="Ribonuclease Inhibitor"/>
    <property type="match status" value="1"/>
</dbReference>
<keyword evidence="3" id="KW-1185">Reference proteome</keyword>